<evidence type="ECO:0000256" key="5">
    <source>
        <dbReference type="ARBA" id="ARBA00022842"/>
    </source>
</evidence>
<dbReference type="PANTHER" id="PTHR19136:SF81">
    <property type="entry name" value="MOLYBDENUM COFACTOR GUANYLYLTRANSFERASE"/>
    <property type="match status" value="1"/>
</dbReference>
<evidence type="ECO:0000256" key="7">
    <source>
        <dbReference type="ARBA" id="ARBA00023150"/>
    </source>
</evidence>
<evidence type="ECO:0000256" key="3">
    <source>
        <dbReference type="ARBA" id="ARBA00022723"/>
    </source>
</evidence>
<keyword evidence="4 8" id="KW-0547">Nucleotide-binding</keyword>
<keyword evidence="10" id="KW-0548">Nucleotidyltransferase</keyword>
<dbReference type="Gene3D" id="3.90.550.10">
    <property type="entry name" value="Spore Coat Polysaccharide Biosynthesis Protein SpsA, Chain A"/>
    <property type="match status" value="1"/>
</dbReference>
<keyword evidence="6 8" id="KW-0342">GTP-binding</keyword>
<feature type="binding site" evidence="8">
    <location>
        <position position="102"/>
    </location>
    <ligand>
        <name>GTP</name>
        <dbReference type="ChEBI" id="CHEBI:37565"/>
    </ligand>
</feature>
<evidence type="ECO:0000256" key="1">
    <source>
        <dbReference type="ARBA" id="ARBA00022490"/>
    </source>
</evidence>
<feature type="domain" description="MobA-like NTP transferase" evidence="9">
    <location>
        <begin position="8"/>
        <end position="160"/>
    </location>
</feature>
<keyword evidence="11" id="KW-1185">Reference proteome</keyword>
<evidence type="ECO:0000313" key="11">
    <source>
        <dbReference type="Proteomes" id="UP001596505"/>
    </source>
</evidence>
<name>A0ABW2PVD9_9BACL</name>
<feature type="binding site" evidence="8">
    <location>
        <begin position="11"/>
        <end position="13"/>
    </location>
    <ligand>
        <name>GTP</name>
        <dbReference type="ChEBI" id="CHEBI:37565"/>
    </ligand>
</feature>
<comment type="similarity">
    <text evidence="8">Belongs to the MobA family.</text>
</comment>
<comment type="function">
    <text evidence="8">Transfers a GMP moiety from GTP to Mo-molybdopterin (Mo-MPT) cofactor (Moco or molybdenum cofactor) to form Mo-molybdopterin guanine dinucleotide (Mo-MGD) cofactor.</text>
</comment>
<dbReference type="PANTHER" id="PTHR19136">
    <property type="entry name" value="MOLYBDENUM COFACTOR GUANYLYLTRANSFERASE"/>
    <property type="match status" value="1"/>
</dbReference>
<dbReference type="InterPro" id="IPR025877">
    <property type="entry name" value="MobA-like_NTP_Trfase"/>
</dbReference>
<dbReference type="EMBL" id="JBHTCO010000011">
    <property type="protein sequence ID" value="MFC7393343.1"/>
    <property type="molecule type" value="Genomic_DNA"/>
</dbReference>
<keyword evidence="3 8" id="KW-0479">Metal-binding</keyword>
<comment type="catalytic activity">
    <reaction evidence="8">
        <text>Mo-molybdopterin + GTP + H(+) = Mo-molybdopterin guanine dinucleotide + diphosphate</text>
        <dbReference type="Rhea" id="RHEA:34243"/>
        <dbReference type="ChEBI" id="CHEBI:15378"/>
        <dbReference type="ChEBI" id="CHEBI:33019"/>
        <dbReference type="ChEBI" id="CHEBI:37565"/>
        <dbReference type="ChEBI" id="CHEBI:71302"/>
        <dbReference type="ChEBI" id="CHEBI:71310"/>
        <dbReference type="EC" id="2.7.7.77"/>
    </reaction>
</comment>
<dbReference type="EC" id="2.7.7.77" evidence="8"/>
<dbReference type="InterPro" id="IPR013482">
    <property type="entry name" value="Molybde_CF_guanTrfase"/>
</dbReference>
<reference evidence="11" key="1">
    <citation type="journal article" date="2019" name="Int. J. Syst. Evol. Microbiol.">
        <title>The Global Catalogue of Microorganisms (GCM) 10K type strain sequencing project: providing services to taxonomists for standard genome sequencing and annotation.</title>
        <authorList>
            <consortium name="The Broad Institute Genomics Platform"/>
            <consortium name="The Broad Institute Genome Sequencing Center for Infectious Disease"/>
            <person name="Wu L."/>
            <person name="Ma J."/>
        </authorList>
    </citation>
    <scope>NUCLEOTIDE SEQUENCE [LARGE SCALE GENOMIC DNA]</scope>
    <source>
        <strain evidence="11">CGMCC 1.16305</strain>
    </source>
</reference>
<comment type="cofactor">
    <cofactor evidence="8">
        <name>Mg(2+)</name>
        <dbReference type="ChEBI" id="CHEBI:18420"/>
    </cofactor>
</comment>
<dbReference type="Proteomes" id="UP001596505">
    <property type="component" value="Unassembled WGS sequence"/>
</dbReference>
<keyword evidence="2 8" id="KW-0808">Transferase</keyword>
<dbReference type="GO" id="GO:0061603">
    <property type="term" value="F:molybdenum cofactor guanylyltransferase activity"/>
    <property type="evidence" value="ECO:0007669"/>
    <property type="project" value="UniProtKB-EC"/>
</dbReference>
<feature type="binding site" evidence="8">
    <location>
        <position position="71"/>
    </location>
    <ligand>
        <name>GTP</name>
        <dbReference type="ChEBI" id="CHEBI:37565"/>
    </ligand>
</feature>
<evidence type="ECO:0000256" key="6">
    <source>
        <dbReference type="ARBA" id="ARBA00023134"/>
    </source>
</evidence>
<sequence length="199" mass="23062">MKAYHFAGILLSGGASRRFGEPKAFYPYKNKPMFMFAYESLKKETEKTVIVSRSELIARFQSMIDDEVISDDPKFLGEGPLAGIYTAMVDLLAEWYVVLPCDMPLVNRQFVAYLKNWTQTEEISQCFVPFVKGFKQPMAAIYHRSCLPDIEQLLNQRQLKMDALLERVNTRIVYPETEGFHSDLFRNINTKQHLCELEN</sequence>
<evidence type="ECO:0000256" key="8">
    <source>
        <dbReference type="HAMAP-Rule" id="MF_00316"/>
    </source>
</evidence>
<comment type="caution">
    <text evidence="8">Lacks conserved residue(s) required for the propagation of feature annotation.</text>
</comment>
<dbReference type="Pfam" id="PF12804">
    <property type="entry name" value="NTP_transf_3"/>
    <property type="match status" value="1"/>
</dbReference>
<gene>
    <name evidence="8" type="primary">mobA</name>
    <name evidence="10" type="ORF">ACFQRG_10260</name>
</gene>
<proteinExistence type="inferred from homology"/>
<keyword evidence="7 8" id="KW-0501">Molybdenum cofactor biosynthesis</keyword>
<feature type="binding site" evidence="8">
    <location>
        <position position="102"/>
    </location>
    <ligand>
        <name>Mg(2+)</name>
        <dbReference type="ChEBI" id="CHEBI:18420"/>
    </ligand>
</feature>
<protein>
    <recommendedName>
        <fullName evidence="8">Probable molybdenum cofactor guanylyltransferase</fullName>
        <shortName evidence="8">MoCo guanylyltransferase</shortName>
        <ecNumber evidence="8">2.7.7.77</ecNumber>
    </recommendedName>
    <alternativeName>
        <fullName evidence="8">GTP:molybdopterin guanylyltransferase</fullName>
    </alternativeName>
    <alternativeName>
        <fullName evidence="8">Mo-MPT guanylyltransferase</fullName>
    </alternativeName>
    <alternativeName>
        <fullName evidence="8">Molybdopterin guanylyltransferase</fullName>
    </alternativeName>
    <alternativeName>
        <fullName evidence="8">Molybdopterin-guanine dinucleotide synthase</fullName>
        <shortName evidence="8">MGD synthase</shortName>
    </alternativeName>
</protein>
<keyword evidence="5 8" id="KW-0460">Magnesium</keyword>
<keyword evidence="1 8" id="KW-0963">Cytoplasm</keyword>
<dbReference type="RefSeq" id="WP_380965807.1">
    <property type="nucleotide sequence ID" value="NZ_JBHTCO010000011.1"/>
</dbReference>
<dbReference type="CDD" id="cd02503">
    <property type="entry name" value="MobA"/>
    <property type="match status" value="1"/>
</dbReference>
<evidence type="ECO:0000256" key="4">
    <source>
        <dbReference type="ARBA" id="ARBA00022741"/>
    </source>
</evidence>
<dbReference type="SUPFAM" id="SSF53448">
    <property type="entry name" value="Nucleotide-diphospho-sugar transferases"/>
    <property type="match status" value="1"/>
</dbReference>
<dbReference type="InterPro" id="IPR029044">
    <property type="entry name" value="Nucleotide-diphossugar_trans"/>
</dbReference>
<dbReference type="HAMAP" id="MF_00316">
    <property type="entry name" value="MobA"/>
    <property type="match status" value="1"/>
</dbReference>
<evidence type="ECO:0000313" key="10">
    <source>
        <dbReference type="EMBL" id="MFC7393343.1"/>
    </source>
</evidence>
<accession>A0ABW2PVD9</accession>
<comment type="domain">
    <text evidence="8">The N-terminal domain determines nucleotide recognition and specific binding, while the C-terminal domain determines the specific binding to the target protein.</text>
</comment>
<evidence type="ECO:0000259" key="9">
    <source>
        <dbReference type="Pfam" id="PF12804"/>
    </source>
</evidence>
<comment type="caution">
    <text evidence="10">The sequence shown here is derived from an EMBL/GenBank/DDBJ whole genome shotgun (WGS) entry which is preliminary data.</text>
</comment>
<feature type="binding site" evidence="8">
    <location>
        <position position="23"/>
    </location>
    <ligand>
        <name>GTP</name>
        <dbReference type="ChEBI" id="CHEBI:37565"/>
    </ligand>
</feature>
<evidence type="ECO:0000256" key="2">
    <source>
        <dbReference type="ARBA" id="ARBA00022679"/>
    </source>
</evidence>
<organism evidence="10 11">
    <name type="scientific">Scopulibacillus cellulosilyticus</name>
    <dbReference type="NCBI Taxonomy" id="2665665"/>
    <lineage>
        <taxon>Bacteria</taxon>
        <taxon>Bacillati</taxon>
        <taxon>Bacillota</taxon>
        <taxon>Bacilli</taxon>
        <taxon>Bacillales</taxon>
        <taxon>Sporolactobacillaceae</taxon>
        <taxon>Scopulibacillus</taxon>
    </lineage>
</organism>
<comment type="subcellular location">
    <subcellularLocation>
        <location evidence="8">Cytoplasm</location>
    </subcellularLocation>
</comment>